<evidence type="ECO:0000256" key="2">
    <source>
        <dbReference type="SAM" id="MobiDB-lite"/>
    </source>
</evidence>
<comment type="catalytic activity">
    <reaction evidence="1">
        <text>ATP + H2O = ADP + phosphate + H(+)</text>
        <dbReference type="Rhea" id="RHEA:13065"/>
        <dbReference type="ChEBI" id="CHEBI:15377"/>
        <dbReference type="ChEBI" id="CHEBI:15378"/>
        <dbReference type="ChEBI" id="CHEBI:30616"/>
        <dbReference type="ChEBI" id="CHEBI:43474"/>
        <dbReference type="ChEBI" id="CHEBI:456216"/>
        <dbReference type="EC" id="5.6.2.3"/>
    </reaction>
</comment>
<evidence type="ECO:0000259" key="3">
    <source>
        <dbReference type="Pfam" id="PF05970"/>
    </source>
</evidence>
<dbReference type="GO" id="GO:0006310">
    <property type="term" value="P:DNA recombination"/>
    <property type="evidence" value="ECO:0007669"/>
    <property type="project" value="UniProtKB-KW"/>
</dbReference>
<gene>
    <name evidence="4" type="ORF">B0H17DRAFT_936027</name>
</gene>
<dbReference type="PANTHER" id="PTHR47642:SF5">
    <property type="entry name" value="ATP-DEPENDENT DNA HELICASE"/>
    <property type="match status" value="1"/>
</dbReference>
<dbReference type="EMBL" id="JARKIE010000064">
    <property type="protein sequence ID" value="KAJ7690507.1"/>
    <property type="molecule type" value="Genomic_DNA"/>
</dbReference>
<dbReference type="GO" id="GO:0043139">
    <property type="term" value="F:5'-3' DNA helicase activity"/>
    <property type="evidence" value="ECO:0007669"/>
    <property type="project" value="UniProtKB-EC"/>
</dbReference>
<name>A0AAD7DHP2_MYCRO</name>
<dbReference type="PANTHER" id="PTHR47642">
    <property type="entry name" value="ATP-DEPENDENT DNA HELICASE"/>
    <property type="match status" value="1"/>
</dbReference>
<protein>
    <recommendedName>
        <fullName evidence="1">ATP-dependent DNA helicase</fullName>
        <ecNumber evidence="1">5.6.2.3</ecNumber>
    </recommendedName>
</protein>
<dbReference type="InterPro" id="IPR010285">
    <property type="entry name" value="DNA_helicase_pif1-like_DEAD"/>
</dbReference>
<dbReference type="Pfam" id="PF05970">
    <property type="entry name" value="PIF1"/>
    <property type="match status" value="1"/>
</dbReference>
<dbReference type="GO" id="GO:0000723">
    <property type="term" value="P:telomere maintenance"/>
    <property type="evidence" value="ECO:0007669"/>
    <property type="project" value="InterPro"/>
</dbReference>
<accession>A0AAD7DHP2</accession>
<dbReference type="AlphaFoldDB" id="A0AAD7DHP2"/>
<evidence type="ECO:0000313" key="4">
    <source>
        <dbReference type="EMBL" id="KAJ7690507.1"/>
    </source>
</evidence>
<comment type="caution">
    <text evidence="4">The sequence shown here is derived from an EMBL/GenBank/DDBJ whole genome shotgun (WGS) entry which is preliminary data.</text>
</comment>
<dbReference type="Proteomes" id="UP001221757">
    <property type="component" value="Unassembled WGS sequence"/>
</dbReference>
<comment type="cofactor">
    <cofactor evidence="1">
        <name>Mg(2+)</name>
        <dbReference type="ChEBI" id="CHEBI:18420"/>
    </cofactor>
</comment>
<keyword evidence="1" id="KW-0547">Nucleotide-binding</keyword>
<keyword evidence="5" id="KW-1185">Reference proteome</keyword>
<feature type="compositionally biased region" description="Polar residues" evidence="2">
    <location>
        <begin position="49"/>
        <end position="64"/>
    </location>
</feature>
<keyword evidence="1" id="KW-0347">Helicase</keyword>
<evidence type="ECO:0000256" key="1">
    <source>
        <dbReference type="RuleBase" id="RU363044"/>
    </source>
</evidence>
<feature type="non-terminal residue" evidence="4">
    <location>
        <position position="236"/>
    </location>
</feature>
<organism evidence="4 5">
    <name type="scientific">Mycena rosella</name>
    <name type="common">Pink bonnet</name>
    <name type="synonym">Agaricus rosellus</name>
    <dbReference type="NCBI Taxonomy" id="1033263"/>
    <lineage>
        <taxon>Eukaryota</taxon>
        <taxon>Fungi</taxon>
        <taxon>Dikarya</taxon>
        <taxon>Basidiomycota</taxon>
        <taxon>Agaricomycotina</taxon>
        <taxon>Agaricomycetes</taxon>
        <taxon>Agaricomycetidae</taxon>
        <taxon>Agaricales</taxon>
        <taxon>Marasmiineae</taxon>
        <taxon>Mycenaceae</taxon>
        <taxon>Mycena</taxon>
    </lineage>
</organism>
<keyword evidence="1" id="KW-0233">DNA recombination</keyword>
<keyword evidence="1" id="KW-0378">Hydrolase</keyword>
<reference evidence="4" key="1">
    <citation type="submission" date="2023-03" db="EMBL/GenBank/DDBJ databases">
        <title>Massive genome expansion in bonnet fungi (Mycena s.s.) driven by repeated elements and novel gene families across ecological guilds.</title>
        <authorList>
            <consortium name="Lawrence Berkeley National Laboratory"/>
            <person name="Harder C.B."/>
            <person name="Miyauchi S."/>
            <person name="Viragh M."/>
            <person name="Kuo A."/>
            <person name="Thoen E."/>
            <person name="Andreopoulos B."/>
            <person name="Lu D."/>
            <person name="Skrede I."/>
            <person name="Drula E."/>
            <person name="Henrissat B."/>
            <person name="Morin E."/>
            <person name="Kohler A."/>
            <person name="Barry K."/>
            <person name="LaButti K."/>
            <person name="Morin E."/>
            <person name="Salamov A."/>
            <person name="Lipzen A."/>
            <person name="Mereny Z."/>
            <person name="Hegedus B."/>
            <person name="Baldrian P."/>
            <person name="Stursova M."/>
            <person name="Weitz H."/>
            <person name="Taylor A."/>
            <person name="Grigoriev I.V."/>
            <person name="Nagy L.G."/>
            <person name="Martin F."/>
            <person name="Kauserud H."/>
        </authorList>
    </citation>
    <scope>NUCLEOTIDE SEQUENCE</scope>
    <source>
        <strain evidence="4">CBHHK067</strain>
    </source>
</reference>
<dbReference type="InterPro" id="IPR027417">
    <property type="entry name" value="P-loop_NTPase"/>
</dbReference>
<evidence type="ECO:0000313" key="5">
    <source>
        <dbReference type="Proteomes" id="UP001221757"/>
    </source>
</evidence>
<dbReference type="InterPro" id="IPR051055">
    <property type="entry name" value="PIF1_helicase"/>
</dbReference>
<dbReference type="GO" id="GO:0005524">
    <property type="term" value="F:ATP binding"/>
    <property type="evidence" value="ECO:0007669"/>
    <property type="project" value="UniProtKB-KW"/>
</dbReference>
<dbReference type="GO" id="GO:0016787">
    <property type="term" value="F:hydrolase activity"/>
    <property type="evidence" value="ECO:0007669"/>
    <property type="project" value="UniProtKB-KW"/>
</dbReference>
<comment type="similarity">
    <text evidence="1">Belongs to the helicase family.</text>
</comment>
<proteinExistence type="inferred from homology"/>
<sequence length="236" mass="26641">MLPLENAPDISESRTNSANLVTSTHLEDLWEKVYDDRRESAKKNAFSDGCTSNTTERPIVSEDSTSLINDGSAFRDAFSFSNETVQIRQDIQGDAPVQNVDIEAHIRKWTLNHEQAHAFRIIARHSLENHPEQLRMLLSGPGGTGKSRVIHALRDFFDLRGESRRLRFSAYTGVAARYINGMTIHAALCINQRSSQSSQSRTRRDLTAMWEGVDYFFIDEVSMVGCSLLLQIHEAL</sequence>
<dbReference type="SUPFAM" id="SSF52540">
    <property type="entry name" value="P-loop containing nucleoside triphosphate hydrolases"/>
    <property type="match status" value="1"/>
</dbReference>
<dbReference type="EC" id="5.6.2.3" evidence="1"/>
<keyword evidence="1" id="KW-0067">ATP-binding</keyword>
<feature type="domain" description="DNA helicase Pif1-like DEAD-box helicase" evidence="3">
    <location>
        <begin position="111"/>
        <end position="228"/>
    </location>
</feature>
<dbReference type="Gene3D" id="3.40.50.300">
    <property type="entry name" value="P-loop containing nucleotide triphosphate hydrolases"/>
    <property type="match status" value="1"/>
</dbReference>
<keyword evidence="1" id="KW-0227">DNA damage</keyword>
<feature type="region of interest" description="Disordered" evidence="2">
    <location>
        <begin position="42"/>
        <end position="64"/>
    </location>
</feature>
<dbReference type="GO" id="GO:0006281">
    <property type="term" value="P:DNA repair"/>
    <property type="evidence" value="ECO:0007669"/>
    <property type="project" value="UniProtKB-KW"/>
</dbReference>
<keyword evidence="1" id="KW-0234">DNA repair</keyword>